<organism evidence="6 7">
    <name type="scientific">Lactonifactor longoviformis DSM 17459</name>
    <dbReference type="NCBI Taxonomy" id="1122155"/>
    <lineage>
        <taxon>Bacteria</taxon>
        <taxon>Bacillati</taxon>
        <taxon>Bacillota</taxon>
        <taxon>Clostridia</taxon>
        <taxon>Eubacteriales</taxon>
        <taxon>Clostridiaceae</taxon>
        <taxon>Lactonifactor</taxon>
    </lineage>
</organism>
<accession>A0A1M4V0Q6</accession>
<feature type="modified residue" description="N6-carboxylysine" evidence="3 5">
    <location>
        <position position="147"/>
    </location>
</feature>
<feature type="binding site" evidence="4">
    <location>
        <position position="208"/>
    </location>
    <ligand>
        <name>Zn(2+)</name>
        <dbReference type="ChEBI" id="CHEBI:29105"/>
        <label>2</label>
    </ligand>
</feature>
<feature type="binding site" evidence="4">
    <location>
        <position position="266"/>
    </location>
    <ligand>
        <name>Zn(2+)</name>
        <dbReference type="ChEBI" id="CHEBI:29105"/>
        <label>1</label>
    </ligand>
</feature>
<feature type="binding site" evidence="4">
    <location>
        <position position="22"/>
    </location>
    <ligand>
        <name>Zn(2+)</name>
        <dbReference type="ChEBI" id="CHEBI:29105"/>
        <label>1</label>
    </ligand>
</feature>
<dbReference type="SUPFAM" id="SSF51556">
    <property type="entry name" value="Metallo-dependent hydrolases"/>
    <property type="match status" value="1"/>
</dbReference>
<evidence type="ECO:0000313" key="7">
    <source>
        <dbReference type="Proteomes" id="UP000184245"/>
    </source>
</evidence>
<comment type="similarity">
    <text evidence="5">Belongs to the metallo-dependent hydrolases superfamily. Phosphotriesterase family.</text>
</comment>
<dbReference type="Proteomes" id="UP000184245">
    <property type="component" value="Unassembled WGS sequence"/>
</dbReference>
<dbReference type="InterPro" id="IPR001559">
    <property type="entry name" value="Phosphotriesterase"/>
</dbReference>
<protein>
    <submittedName>
        <fullName evidence="6">Phosphotriesterase-related protein</fullName>
    </submittedName>
</protein>
<dbReference type="Pfam" id="PF02126">
    <property type="entry name" value="PTE"/>
    <property type="match status" value="1"/>
</dbReference>
<feature type="binding site" description="via carbamate group" evidence="4">
    <location>
        <position position="147"/>
    </location>
    <ligand>
        <name>Zn(2+)</name>
        <dbReference type="ChEBI" id="CHEBI:29105"/>
        <label>1</label>
    </ligand>
</feature>
<evidence type="ECO:0000256" key="5">
    <source>
        <dbReference type="PROSITE-ProRule" id="PRU00679"/>
    </source>
</evidence>
<dbReference type="PANTHER" id="PTHR10819">
    <property type="entry name" value="PHOSPHOTRIESTERASE-RELATED"/>
    <property type="match status" value="1"/>
</dbReference>
<name>A0A1M4V0Q6_9CLOT</name>
<dbReference type="PIRSF" id="PIRSF016839">
    <property type="entry name" value="PhP"/>
    <property type="match status" value="1"/>
</dbReference>
<dbReference type="PROSITE" id="PS51347">
    <property type="entry name" value="PHOSPHOTRIESTERASE_2"/>
    <property type="match status" value="1"/>
</dbReference>
<evidence type="ECO:0000256" key="3">
    <source>
        <dbReference type="PIRSR" id="PIRSR601559-50"/>
    </source>
</evidence>
<evidence type="ECO:0000256" key="4">
    <source>
        <dbReference type="PIRSR" id="PIRSR601559-51"/>
    </source>
</evidence>
<evidence type="ECO:0000256" key="2">
    <source>
        <dbReference type="ARBA" id="ARBA00022801"/>
    </source>
</evidence>
<dbReference type="InterPro" id="IPR032466">
    <property type="entry name" value="Metal_Hydrolase"/>
</dbReference>
<dbReference type="AlphaFoldDB" id="A0A1M4V0Q6"/>
<keyword evidence="1 4" id="KW-0479">Metal-binding</keyword>
<dbReference type="PANTHER" id="PTHR10819:SF3">
    <property type="entry name" value="PHOSPHOTRIESTERASE-RELATED PROTEIN"/>
    <property type="match status" value="1"/>
</dbReference>
<keyword evidence="7" id="KW-1185">Reference proteome</keyword>
<dbReference type="STRING" id="1122155.SAMN02745158_01066"/>
<sequence length="316" mass="34983">MSVIETVTGQSDVRDAGHCQPHEHVYITQTPALLTNPELRLNNLAASIKELKLYKEAGGNTLVDANPLATGRDALALKTASEVSGVQIIACTGYHIPVFYTKDHWIWDTPEEKLEEMFVRELTEGMFLGGCYGWPSYQTDIKAGLVKAMLTQEGVSGRTRVLLGAAGRAAARTGTSLMLHTEYGKGALEAVQYLTELGLAPERILICHVDRQVKDLDIHEKIASTGVFMEYDTITLFEFHDNESEIRMLQHMAGKGFLDQILISTDPTADRLKSYGGRCGMDYILKTFIPRLKECGFTEGEICRITRENPGRALGK</sequence>
<reference evidence="6 7" key="1">
    <citation type="submission" date="2016-11" db="EMBL/GenBank/DDBJ databases">
        <authorList>
            <person name="Jaros S."/>
            <person name="Januszkiewicz K."/>
            <person name="Wedrychowicz H."/>
        </authorList>
    </citation>
    <scope>NUCLEOTIDE SEQUENCE [LARGE SCALE GENOMIC DNA]</scope>
    <source>
        <strain evidence="6 7">DSM 17459</strain>
    </source>
</reference>
<feature type="binding site" description="via carbamate group" evidence="4">
    <location>
        <position position="147"/>
    </location>
    <ligand>
        <name>Zn(2+)</name>
        <dbReference type="ChEBI" id="CHEBI:29105"/>
        <label>2</label>
    </ligand>
</feature>
<dbReference type="GO" id="GO:0016787">
    <property type="term" value="F:hydrolase activity"/>
    <property type="evidence" value="ECO:0007669"/>
    <property type="project" value="UniProtKB-KW"/>
</dbReference>
<proteinExistence type="inferred from homology"/>
<feature type="binding site" evidence="4">
    <location>
        <position position="180"/>
    </location>
    <ligand>
        <name>Zn(2+)</name>
        <dbReference type="ChEBI" id="CHEBI:29105"/>
        <label>2</label>
    </ligand>
</feature>
<dbReference type="EMBL" id="FQVI01000003">
    <property type="protein sequence ID" value="SHE62483.1"/>
    <property type="molecule type" value="Genomic_DNA"/>
</dbReference>
<feature type="binding site" evidence="4">
    <location>
        <position position="24"/>
    </location>
    <ligand>
        <name>Zn(2+)</name>
        <dbReference type="ChEBI" id="CHEBI:29105"/>
        <label>1</label>
    </ligand>
</feature>
<dbReference type="GO" id="GO:0008270">
    <property type="term" value="F:zinc ion binding"/>
    <property type="evidence" value="ECO:0007669"/>
    <property type="project" value="InterPro"/>
</dbReference>
<evidence type="ECO:0000313" key="6">
    <source>
        <dbReference type="EMBL" id="SHE62483.1"/>
    </source>
</evidence>
<keyword evidence="2" id="KW-0378">Hydrolase</keyword>
<dbReference type="OrthoDB" id="105927at2"/>
<dbReference type="Gene3D" id="3.20.20.140">
    <property type="entry name" value="Metal-dependent hydrolases"/>
    <property type="match status" value="1"/>
</dbReference>
<dbReference type="RefSeq" id="WP_072849613.1">
    <property type="nucleotide sequence ID" value="NZ_FQVI01000003.1"/>
</dbReference>
<evidence type="ECO:0000256" key="1">
    <source>
        <dbReference type="ARBA" id="ARBA00022723"/>
    </source>
</evidence>
<comment type="cofactor">
    <cofactor evidence="4">
        <name>a divalent metal cation</name>
        <dbReference type="ChEBI" id="CHEBI:60240"/>
    </cofactor>
    <text evidence="4">Binds 2 divalent metal cations per subunit.</text>
</comment>
<gene>
    <name evidence="6" type="ORF">SAMN02745158_01066</name>
</gene>